<dbReference type="AlphaFoldDB" id="J4GQA5"/>
<sequence length="217" mass="24099">MYQRWAAIPSPKHLPPFIRPAAPLSPSSLLPPTCSPALSLPSSLPACSPSPSPLRVAPLPPPFPSPPPTLIPASSPAYRWQPPPTAAPVCPCILSYYSSSGHRTDWLRYHYIPSAWISPASAPPPASSPPRAAVFRPIVPRKRKRLLRPSGPPNAPPVRLFLHPLSSYTNPHDSTSKRDFFSIHYSHRRNGRNNWNKPVVFRSFYEEHYDVEQRACG</sequence>
<dbReference type="EMBL" id="HE797095">
    <property type="protein sequence ID" value="CCM02925.1"/>
    <property type="molecule type" value="Genomic_DNA"/>
</dbReference>
<dbReference type="HOGENOM" id="CLU_1272321_0_0_1"/>
<dbReference type="RefSeq" id="XP_012182208.1">
    <property type="nucleotide sequence ID" value="XM_012326818.1"/>
</dbReference>
<evidence type="ECO:0000313" key="2">
    <source>
        <dbReference type="Proteomes" id="UP000006352"/>
    </source>
</evidence>
<name>J4GQA5_9APHY</name>
<dbReference type="GeneID" id="24097836"/>
<gene>
    <name evidence="1" type="ORF">FIBRA_05039</name>
</gene>
<protein>
    <submittedName>
        <fullName evidence="1">Uncharacterized protein</fullName>
    </submittedName>
</protein>
<keyword evidence="2" id="KW-1185">Reference proteome</keyword>
<dbReference type="InParanoid" id="J4GQA5"/>
<evidence type="ECO:0000313" key="1">
    <source>
        <dbReference type="EMBL" id="CCM02925.1"/>
    </source>
</evidence>
<reference evidence="1 2" key="1">
    <citation type="journal article" date="2012" name="Appl. Environ. Microbiol.">
        <title>Short-read sequencing for genomic analysis of the brown rot fungus Fibroporia radiculosa.</title>
        <authorList>
            <person name="Tang J.D."/>
            <person name="Perkins A.D."/>
            <person name="Sonstegard T.S."/>
            <person name="Schroeder S.G."/>
            <person name="Burgess S.C."/>
            <person name="Diehl S.V."/>
        </authorList>
    </citation>
    <scope>NUCLEOTIDE SEQUENCE [LARGE SCALE GENOMIC DNA]</scope>
    <source>
        <strain evidence="1 2">TFFH 294</strain>
    </source>
</reference>
<accession>J4GQA5</accession>
<dbReference type="Proteomes" id="UP000006352">
    <property type="component" value="Unassembled WGS sequence"/>
</dbReference>
<proteinExistence type="predicted"/>
<organism evidence="1 2">
    <name type="scientific">Fibroporia radiculosa</name>
    <dbReference type="NCBI Taxonomy" id="599839"/>
    <lineage>
        <taxon>Eukaryota</taxon>
        <taxon>Fungi</taxon>
        <taxon>Dikarya</taxon>
        <taxon>Basidiomycota</taxon>
        <taxon>Agaricomycotina</taxon>
        <taxon>Agaricomycetes</taxon>
        <taxon>Polyporales</taxon>
        <taxon>Fibroporiaceae</taxon>
        <taxon>Fibroporia</taxon>
    </lineage>
</organism>